<dbReference type="AlphaFoldDB" id="A0A4U5N4X6"/>
<organism evidence="1 2">
    <name type="scientific">Steinernema carpocapsae</name>
    <name type="common">Entomopathogenic nematode</name>
    <dbReference type="NCBI Taxonomy" id="34508"/>
    <lineage>
        <taxon>Eukaryota</taxon>
        <taxon>Metazoa</taxon>
        <taxon>Ecdysozoa</taxon>
        <taxon>Nematoda</taxon>
        <taxon>Chromadorea</taxon>
        <taxon>Rhabditida</taxon>
        <taxon>Tylenchina</taxon>
        <taxon>Panagrolaimomorpha</taxon>
        <taxon>Strongyloidoidea</taxon>
        <taxon>Steinernematidae</taxon>
        <taxon>Steinernema</taxon>
    </lineage>
</organism>
<evidence type="ECO:0000313" key="2">
    <source>
        <dbReference type="Proteomes" id="UP000298663"/>
    </source>
</evidence>
<name>A0A4U5N4X6_STECR</name>
<accession>A0A4U5N4X6</accession>
<reference evidence="1 2" key="1">
    <citation type="journal article" date="2015" name="Genome Biol.">
        <title>Comparative genomics of Steinernema reveals deeply conserved gene regulatory networks.</title>
        <authorList>
            <person name="Dillman A.R."/>
            <person name="Macchietto M."/>
            <person name="Porter C.F."/>
            <person name="Rogers A."/>
            <person name="Williams B."/>
            <person name="Antoshechkin I."/>
            <person name="Lee M.M."/>
            <person name="Goodwin Z."/>
            <person name="Lu X."/>
            <person name="Lewis E.E."/>
            <person name="Goodrich-Blair H."/>
            <person name="Stock S.P."/>
            <person name="Adams B.J."/>
            <person name="Sternberg P.W."/>
            <person name="Mortazavi A."/>
        </authorList>
    </citation>
    <scope>NUCLEOTIDE SEQUENCE [LARGE SCALE GENOMIC DNA]</scope>
    <source>
        <strain evidence="1 2">ALL</strain>
    </source>
</reference>
<evidence type="ECO:0000313" key="1">
    <source>
        <dbReference type="EMBL" id="TKR77394.1"/>
    </source>
</evidence>
<dbReference type="EMBL" id="AZBU02000005">
    <property type="protein sequence ID" value="TKR77394.1"/>
    <property type="molecule type" value="Genomic_DNA"/>
</dbReference>
<dbReference type="Proteomes" id="UP000298663">
    <property type="component" value="Unassembled WGS sequence"/>
</dbReference>
<sequence>MNTRTPTWVLRGRTWRVKPLGGLRRSAGRLRKRDHPPRPGSLVAVWSRGPRRVFVVYLLFGQLLSRLGRATVGLFSTPPPPLPDGTTHALTDLLTFDFPLLLPTRKFSS</sequence>
<reference evidence="1 2" key="2">
    <citation type="journal article" date="2019" name="G3 (Bethesda)">
        <title>Hybrid Assembly of the Genome of the Entomopathogenic Nematode Steinernema carpocapsae Identifies the X-Chromosome.</title>
        <authorList>
            <person name="Serra L."/>
            <person name="Macchietto M."/>
            <person name="Macias-Munoz A."/>
            <person name="McGill C.J."/>
            <person name="Rodriguez I.M."/>
            <person name="Rodriguez B."/>
            <person name="Murad R."/>
            <person name="Mortazavi A."/>
        </authorList>
    </citation>
    <scope>NUCLEOTIDE SEQUENCE [LARGE SCALE GENOMIC DNA]</scope>
    <source>
        <strain evidence="1 2">ALL</strain>
    </source>
</reference>
<keyword evidence="2" id="KW-1185">Reference proteome</keyword>
<comment type="caution">
    <text evidence="1">The sequence shown here is derived from an EMBL/GenBank/DDBJ whole genome shotgun (WGS) entry which is preliminary data.</text>
</comment>
<proteinExistence type="predicted"/>
<protein>
    <submittedName>
        <fullName evidence="1">Uncharacterized protein</fullName>
    </submittedName>
</protein>
<gene>
    <name evidence="1" type="ORF">L596_018377</name>
</gene>